<keyword evidence="7 9" id="KW-1133">Transmembrane helix</keyword>
<feature type="transmembrane region" description="Helical" evidence="9">
    <location>
        <begin position="905"/>
        <end position="927"/>
    </location>
</feature>
<keyword evidence="3 9" id="KW-0813">Transport</keyword>
<dbReference type="NCBIfam" id="TIGR00915">
    <property type="entry name" value="2A0602"/>
    <property type="match status" value="1"/>
</dbReference>
<dbReference type="NCBIfam" id="NF000282">
    <property type="entry name" value="RND_permease_1"/>
    <property type="match status" value="1"/>
</dbReference>
<protein>
    <recommendedName>
        <fullName evidence="9">Efflux pump membrane transporter</fullName>
    </recommendedName>
</protein>
<dbReference type="PANTHER" id="PTHR32063">
    <property type="match status" value="1"/>
</dbReference>
<evidence type="ECO:0000256" key="1">
    <source>
        <dbReference type="ARBA" id="ARBA00004429"/>
    </source>
</evidence>
<evidence type="ECO:0000256" key="3">
    <source>
        <dbReference type="ARBA" id="ARBA00022448"/>
    </source>
</evidence>
<feature type="transmembrane region" description="Helical" evidence="9">
    <location>
        <begin position="12"/>
        <end position="32"/>
    </location>
</feature>
<evidence type="ECO:0000256" key="7">
    <source>
        <dbReference type="ARBA" id="ARBA00022989"/>
    </source>
</evidence>
<feature type="transmembrane region" description="Helical" evidence="9">
    <location>
        <begin position="397"/>
        <end position="419"/>
    </location>
</feature>
<keyword evidence="5 9" id="KW-0997">Cell inner membrane</keyword>
<evidence type="ECO:0000256" key="9">
    <source>
        <dbReference type="RuleBase" id="RU364070"/>
    </source>
</evidence>
<keyword evidence="11" id="KW-1185">Reference proteome</keyword>
<comment type="subcellular location">
    <subcellularLocation>
        <location evidence="1 9">Cell inner membrane</location>
        <topology evidence="1 9">Multi-pass membrane protein</topology>
    </subcellularLocation>
</comment>
<sequence length="1064" mass="114006">MRFSRFFIDRPIFAAVIAVVITVVGALAFIGLPVSQYPDIVPPTVTVTAQYPGASAETVASTVAAPIEQEINGVDDMLYQSSQSTGDGKVTITVTFKIGTDLDAAQVLVQNRVAVAVPRLPEEVQRLGVVTRKTTPEFLMVVNLQSPDGTFDRNYLSNYALTQVRDRLARLDGVGDVQLFGSRDYAMRIWIDPDRAAALDLTAGEIVSALRAQNVQVSAGSIGQPPYDQGEAFQIGVEMQGRLRTPEQFSDIVIRSDADGRQVRVRDVARVELGAQDYGINTYLSNKPTVVIAVMQRPGSNALDAAEKVKAEMDQLSQRFPKGLEYSVIYNPTEFISQSIDAVYHTLIEAVLLVVLVILVFLQNWRAAIIPIIAIPVSLIGTATILAGLGYSLNNLSLFGLVLAIGIVVDDAIVVVENVERNIENGMSPLDAARLSMDEVSTALIAIVLVLCAVFVPTLFITGISGAFYQQFAVTISTATVISLILSLTLSPAAAALLLKEKHGARDRSGDPLWRQKLGAAADGFNRGFDRMSAGYGRLTRFLVARPKKMLLTYAGLIAATIALFWVTPGGFIPAQDQGYFLAVVQLPSGASLERTDKVTREVAEKILPIKGLRGAVMFAGFHGPSQTQAPNSAAIYFPFNSFAEREKEGVTYAGIMAEANKAVAGYDKARILLVPPPLIQGIGSAGGYRMMLEDREGRGYAELNQEAGALIAKANQSPSLSMVYTLFDVGTPRVYADVDRRKADLLGVPPERIFEAMQVYLGSAFVNDFNLLGRTYRVTAQADAAHRGSVADIANLKTRSNSGQMVPIGSVATFEDKTGPYRVVRYNLMPAVEIDGDTAPGYSSGQSLMTMEKLAAEAPSGYGAEWTGVAYQQKSAGNTAGLVFGMAVFFVFLVLAAQYESLTLPLSIILIVPMCLFAAMLGVNLRGMDNNILTQIGLVVLIALAAKNAILVVEFAKQAEEEQGLSPIEAAVQAAQTRLRPILMTSFAFILGAVPLVIASGAGAELRQALGTAVFFGMAGVTAFGLLFTPTFYVVCRALGDRFARRPRGAGDNGADAAVQPAE</sequence>
<dbReference type="Gene3D" id="1.20.1640.10">
    <property type="entry name" value="Multidrug efflux transporter AcrB transmembrane domain"/>
    <property type="match status" value="2"/>
</dbReference>
<dbReference type="Pfam" id="PF00873">
    <property type="entry name" value="ACR_tran"/>
    <property type="match status" value="1"/>
</dbReference>
<dbReference type="InterPro" id="IPR001036">
    <property type="entry name" value="Acrflvin-R"/>
</dbReference>
<name>A0ABU3ZY77_9SPHN</name>
<evidence type="ECO:0000256" key="2">
    <source>
        <dbReference type="ARBA" id="ARBA00010942"/>
    </source>
</evidence>
<dbReference type="EMBL" id="JAPTHD010000004">
    <property type="protein sequence ID" value="MDV5824473.1"/>
    <property type="molecule type" value="Genomic_DNA"/>
</dbReference>
<dbReference type="PRINTS" id="PR00702">
    <property type="entry name" value="ACRIFLAVINRP"/>
</dbReference>
<feature type="transmembrane region" description="Helical" evidence="9">
    <location>
        <begin position="983"/>
        <end position="1003"/>
    </location>
</feature>
<evidence type="ECO:0000313" key="10">
    <source>
        <dbReference type="EMBL" id="MDV5824473.1"/>
    </source>
</evidence>
<feature type="transmembrane region" description="Helical" evidence="9">
    <location>
        <begin position="880"/>
        <end position="898"/>
    </location>
</feature>
<evidence type="ECO:0000256" key="8">
    <source>
        <dbReference type="ARBA" id="ARBA00023136"/>
    </source>
</evidence>
<evidence type="ECO:0000313" key="11">
    <source>
        <dbReference type="Proteomes" id="UP001185984"/>
    </source>
</evidence>
<comment type="caution">
    <text evidence="10">The sequence shown here is derived from an EMBL/GenBank/DDBJ whole genome shotgun (WGS) entry which is preliminary data.</text>
</comment>
<evidence type="ECO:0000256" key="5">
    <source>
        <dbReference type="ARBA" id="ARBA00022519"/>
    </source>
</evidence>
<dbReference type="InterPro" id="IPR004764">
    <property type="entry name" value="MdtF-like"/>
</dbReference>
<keyword evidence="6 9" id="KW-0812">Transmembrane</keyword>
<dbReference type="PANTHER" id="PTHR32063:SF11">
    <property type="entry name" value="CATION OR DRUG EFFLUX SYSTEM PROTEIN"/>
    <property type="match status" value="1"/>
</dbReference>
<dbReference type="RefSeq" id="WP_317517198.1">
    <property type="nucleotide sequence ID" value="NZ_JAPTHD010000004.1"/>
</dbReference>
<dbReference type="SUPFAM" id="SSF82866">
    <property type="entry name" value="Multidrug efflux transporter AcrB transmembrane domain"/>
    <property type="match status" value="2"/>
</dbReference>
<accession>A0ABU3ZY77</accession>
<evidence type="ECO:0000256" key="6">
    <source>
        <dbReference type="ARBA" id="ARBA00022692"/>
    </source>
</evidence>
<keyword evidence="8 9" id="KW-0472">Membrane</keyword>
<dbReference type="InterPro" id="IPR027463">
    <property type="entry name" value="AcrB_DN_DC_subdom"/>
</dbReference>
<dbReference type="Proteomes" id="UP001185984">
    <property type="component" value="Unassembled WGS sequence"/>
</dbReference>
<feature type="transmembrane region" description="Helical" evidence="9">
    <location>
        <begin position="369"/>
        <end position="391"/>
    </location>
</feature>
<feature type="transmembrane region" description="Helical" evidence="9">
    <location>
        <begin position="342"/>
        <end position="362"/>
    </location>
</feature>
<dbReference type="SUPFAM" id="SSF82714">
    <property type="entry name" value="Multidrug efflux transporter AcrB TolC docking domain, DN and DC subdomains"/>
    <property type="match status" value="2"/>
</dbReference>
<feature type="transmembrane region" description="Helical" evidence="9">
    <location>
        <begin position="472"/>
        <end position="499"/>
    </location>
</feature>
<feature type="transmembrane region" description="Helical" evidence="9">
    <location>
        <begin position="1015"/>
        <end position="1037"/>
    </location>
</feature>
<gene>
    <name evidence="10" type="ORF">O0R41_12780</name>
</gene>
<proteinExistence type="inferred from homology"/>
<comment type="similarity">
    <text evidence="2 9">Belongs to the resistance-nodulation-cell division (RND) (TC 2.A.6) family.</text>
</comment>
<feature type="transmembrane region" description="Helical" evidence="9">
    <location>
        <begin position="933"/>
        <end position="954"/>
    </location>
</feature>
<evidence type="ECO:0000256" key="4">
    <source>
        <dbReference type="ARBA" id="ARBA00022475"/>
    </source>
</evidence>
<reference evidence="11" key="1">
    <citation type="journal article" date="2022" name="J Environ Chem Eng">
        <title>Biodegradation of petroleum oil using a constructed nonpathogenic and heavy metal-tolerant bacterial consortium isolated from marine sponges.</title>
        <authorList>
            <person name="Dechsakulwatana C."/>
            <person name="Rungsihiranrut A."/>
            <person name="Muangchinda C."/>
            <person name="Ningthoujam R."/>
            <person name="Klankeo P."/>
            <person name="Pinyakong O."/>
        </authorList>
    </citation>
    <scope>NUCLEOTIDE SEQUENCE [LARGE SCALE GENOMIC DNA]</scope>
    <source>
        <strain evidence="11">MO2-4</strain>
    </source>
</reference>
<dbReference type="Gene3D" id="3.30.70.1430">
    <property type="entry name" value="Multidrug efflux transporter AcrB pore domain"/>
    <property type="match status" value="2"/>
</dbReference>
<keyword evidence="4" id="KW-1003">Cell membrane</keyword>
<feature type="transmembrane region" description="Helical" evidence="9">
    <location>
        <begin position="440"/>
        <end position="460"/>
    </location>
</feature>
<dbReference type="Gene3D" id="3.30.70.1320">
    <property type="entry name" value="Multidrug efflux transporter AcrB pore domain like"/>
    <property type="match status" value="1"/>
</dbReference>
<feature type="transmembrane region" description="Helical" evidence="9">
    <location>
        <begin position="551"/>
        <end position="568"/>
    </location>
</feature>
<dbReference type="SUPFAM" id="SSF82693">
    <property type="entry name" value="Multidrug efflux transporter AcrB pore domain, PN1, PN2, PC1 and PC2 subdomains"/>
    <property type="match status" value="4"/>
</dbReference>
<organism evidence="10 11">
    <name type="scientific">Sphingobium naphthae</name>
    <dbReference type="NCBI Taxonomy" id="1886786"/>
    <lineage>
        <taxon>Bacteria</taxon>
        <taxon>Pseudomonadati</taxon>
        <taxon>Pseudomonadota</taxon>
        <taxon>Alphaproteobacteria</taxon>
        <taxon>Sphingomonadales</taxon>
        <taxon>Sphingomonadaceae</taxon>
        <taxon>Sphingobium</taxon>
    </lineage>
</organism>
<dbReference type="Gene3D" id="3.30.70.1440">
    <property type="entry name" value="Multidrug efflux transporter AcrB pore domain"/>
    <property type="match status" value="1"/>
</dbReference>
<dbReference type="Gene3D" id="3.30.2090.10">
    <property type="entry name" value="Multidrug efflux transporter AcrB TolC docking domain, DN and DC subdomains"/>
    <property type="match status" value="2"/>
</dbReference>